<evidence type="ECO:0000313" key="3">
    <source>
        <dbReference type="EMBL" id="OZI36157.1"/>
    </source>
</evidence>
<dbReference type="EMBL" id="NEVL01000003">
    <property type="protein sequence ID" value="OZI36157.1"/>
    <property type="molecule type" value="Genomic_DNA"/>
</dbReference>
<dbReference type="Pfam" id="PF03401">
    <property type="entry name" value="TctC"/>
    <property type="match status" value="1"/>
</dbReference>
<dbReference type="EMBL" id="NEVR01000004">
    <property type="protein sequence ID" value="OZI58853.1"/>
    <property type="molecule type" value="Genomic_DNA"/>
</dbReference>
<evidence type="ECO:0000256" key="1">
    <source>
        <dbReference type="ARBA" id="ARBA00006987"/>
    </source>
</evidence>
<evidence type="ECO:0000313" key="4">
    <source>
        <dbReference type="EMBL" id="OZI58853.1"/>
    </source>
</evidence>
<dbReference type="SUPFAM" id="SSF53850">
    <property type="entry name" value="Periplasmic binding protein-like II"/>
    <property type="match status" value="1"/>
</dbReference>
<organism evidence="3 6">
    <name type="scientific">Bordetella genomosp. 1</name>
    <dbReference type="NCBI Taxonomy" id="1395607"/>
    <lineage>
        <taxon>Bacteria</taxon>
        <taxon>Pseudomonadati</taxon>
        <taxon>Pseudomonadota</taxon>
        <taxon>Betaproteobacteria</taxon>
        <taxon>Burkholderiales</taxon>
        <taxon>Alcaligenaceae</taxon>
        <taxon>Bordetella</taxon>
    </lineage>
</organism>
<dbReference type="CDD" id="cd13578">
    <property type="entry name" value="PBP2_Bug27"/>
    <property type="match status" value="1"/>
</dbReference>
<keyword evidence="5" id="KW-1185">Reference proteome</keyword>
<dbReference type="AlphaFoldDB" id="A0A261SGN8"/>
<dbReference type="Proteomes" id="UP000216354">
    <property type="component" value="Unassembled WGS sequence"/>
</dbReference>
<dbReference type="Proteomes" id="UP000217005">
    <property type="component" value="Unassembled WGS sequence"/>
</dbReference>
<comment type="caution">
    <text evidence="3">The sequence shown here is derived from an EMBL/GenBank/DDBJ whole genome shotgun (WGS) entry which is preliminary data.</text>
</comment>
<dbReference type="OrthoDB" id="8678477at2"/>
<keyword evidence="2" id="KW-0732">Signal</keyword>
<evidence type="ECO:0000256" key="2">
    <source>
        <dbReference type="SAM" id="SignalP"/>
    </source>
</evidence>
<proteinExistence type="inferred from homology"/>
<comment type="similarity">
    <text evidence="1">Belongs to the UPF0065 (bug) family.</text>
</comment>
<dbReference type="PANTHER" id="PTHR42928">
    <property type="entry name" value="TRICARBOXYLATE-BINDING PROTEIN"/>
    <property type="match status" value="1"/>
</dbReference>
<reference evidence="4 5" key="1">
    <citation type="submission" date="2017-05" db="EMBL/GenBank/DDBJ databases">
        <title>Complete and WGS of Bordetella genogroups.</title>
        <authorList>
            <person name="Spilker T."/>
            <person name="Lipuma J."/>
        </authorList>
    </citation>
    <scope>NUCLEOTIDE SEQUENCE [LARGE SCALE GENOMIC DNA]</scope>
    <source>
        <strain evidence="4 5">AU9795</strain>
    </source>
</reference>
<evidence type="ECO:0000313" key="6">
    <source>
        <dbReference type="Proteomes" id="UP000217005"/>
    </source>
</evidence>
<dbReference type="PIRSF" id="PIRSF017082">
    <property type="entry name" value="YflP"/>
    <property type="match status" value="1"/>
</dbReference>
<dbReference type="Gene3D" id="3.40.190.150">
    <property type="entry name" value="Bordetella uptake gene, domain 1"/>
    <property type="match status" value="1"/>
</dbReference>
<evidence type="ECO:0000313" key="5">
    <source>
        <dbReference type="Proteomes" id="UP000216354"/>
    </source>
</evidence>
<feature type="signal peptide" evidence="2">
    <location>
        <begin position="1"/>
        <end position="29"/>
    </location>
</feature>
<dbReference type="PANTHER" id="PTHR42928:SF5">
    <property type="entry name" value="BLR1237 PROTEIN"/>
    <property type="match status" value="1"/>
</dbReference>
<reference evidence="3 6" key="2">
    <citation type="submission" date="2017-05" db="EMBL/GenBank/DDBJ databases">
        <title>Complete and WGS of Bordetella genogroups.</title>
        <authorList>
            <person name="Spilker T."/>
            <person name="LiPuma J."/>
        </authorList>
    </citation>
    <scope>NUCLEOTIDE SEQUENCE [LARGE SCALE GENOMIC DNA]</scope>
    <source>
        <strain evidence="3 6">AU17610</strain>
    </source>
</reference>
<name>A0A261SGN8_9BORD</name>
<dbReference type="RefSeq" id="WP_094826966.1">
    <property type="nucleotide sequence ID" value="NZ_NEVL01000003.1"/>
</dbReference>
<accession>A0A261SGN8</accession>
<feature type="chain" id="PRO_5013057098" evidence="2">
    <location>
        <begin position="30"/>
        <end position="330"/>
    </location>
</feature>
<dbReference type="Gene3D" id="3.40.190.10">
    <property type="entry name" value="Periplasmic binding protein-like II"/>
    <property type="match status" value="1"/>
</dbReference>
<sequence length="330" mass="34796">MNTIFNWKSRCAAWFAAGALGLAAVPAQAQYPERPITLIVPFAAGGAVDVVGRILGTALGEQLGQTVVVENKAGASGNIGAQQVRRAKADGYTLLMAPTTSYVLNSRLMGKEVVGFDLLRDFRSVGVVGELPIVLVANQGLGVKTLAELVRKVRAAPGEFAYGSSGPGTLEHAIAEMFRLREKLELLHVPYRGAAPAMVDLLAGQVQMMFATAPTALANLPGGRIVPVGVAARERLASLPDTPTLIEQGLPDFTASSVYAILVSRDTPEPVVQALNAALKRLNEGPALADKLRLQGVVPVYTDTVQADAALRAEVEKWNGVVDATRITLN</sequence>
<dbReference type="InterPro" id="IPR005064">
    <property type="entry name" value="BUG"/>
</dbReference>
<dbReference type="InterPro" id="IPR042100">
    <property type="entry name" value="Bug_dom1"/>
</dbReference>
<protein>
    <submittedName>
        <fullName evidence="3">MFS transporter</fullName>
    </submittedName>
</protein>
<gene>
    <name evidence="4" type="ORF">CAL27_19465</name>
    <name evidence="3" type="ORF">CEG14_14100</name>
</gene>